<evidence type="ECO:0000313" key="2">
    <source>
        <dbReference type="Proteomes" id="UP000615446"/>
    </source>
</evidence>
<gene>
    <name evidence="1" type="ORF">RCL2_000728700</name>
</gene>
<reference evidence="1" key="1">
    <citation type="submission" date="2019-10" db="EMBL/GenBank/DDBJ databases">
        <title>Conservation and host-specific expression of non-tandemly repeated heterogenous ribosome RNA gene in arbuscular mycorrhizal fungi.</title>
        <authorList>
            <person name="Maeda T."/>
            <person name="Kobayashi Y."/>
            <person name="Nakagawa T."/>
            <person name="Ezawa T."/>
            <person name="Yamaguchi K."/>
            <person name="Bino T."/>
            <person name="Nishimoto Y."/>
            <person name="Shigenobu S."/>
            <person name="Kawaguchi M."/>
        </authorList>
    </citation>
    <scope>NUCLEOTIDE SEQUENCE</scope>
    <source>
        <strain evidence="1">HR1</strain>
    </source>
</reference>
<dbReference type="AlphaFoldDB" id="A0A8H3QHY0"/>
<accession>A0A8H3QHY0</accession>
<evidence type="ECO:0000313" key="1">
    <source>
        <dbReference type="EMBL" id="GES79986.1"/>
    </source>
</evidence>
<proteinExistence type="predicted"/>
<name>A0A8H3QHY0_9GLOM</name>
<organism evidence="1 2">
    <name type="scientific">Rhizophagus clarus</name>
    <dbReference type="NCBI Taxonomy" id="94130"/>
    <lineage>
        <taxon>Eukaryota</taxon>
        <taxon>Fungi</taxon>
        <taxon>Fungi incertae sedis</taxon>
        <taxon>Mucoromycota</taxon>
        <taxon>Glomeromycotina</taxon>
        <taxon>Glomeromycetes</taxon>
        <taxon>Glomerales</taxon>
        <taxon>Glomeraceae</taxon>
        <taxon>Rhizophagus</taxon>
    </lineage>
</organism>
<dbReference type="Proteomes" id="UP000615446">
    <property type="component" value="Unassembled WGS sequence"/>
</dbReference>
<protein>
    <submittedName>
        <fullName evidence="1">Uncharacterized protein</fullName>
    </submittedName>
</protein>
<sequence length="84" mass="10149">MHFQYYLFNCMLRALCVTSYKTGRNQVQNWKNFKVYALDDAKRRDAAKDGRNHRDNLPYVRYCNTAYFPDVPGLRMIKFTNNYH</sequence>
<dbReference type="EMBL" id="BLAL01000047">
    <property type="protein sequence ID" value="GES79986.1"/>
    <property type="molecule type" value="Genomic_DNA"/>
</dbReference>
<comment type="caution">
    <text evidence="1">The sequence shown here is derived from an EMBL/GenBank/DDBJ whole genome shotgun (WGS) entry which is preliminary data.</text>
</comment>